<dbReference type="EMBL" id="MJIE01000001">
    <property type="protein sequence ID" value="OLR56852.1"/>
    <property type="molecule type" value="Genomic_DNA"/>
</dbReference>
<dbReference type="Pfam" id="PF03547">
    <property type="entry name" value="Mem_trans"/>
    <property type="match status" value="1"/>
</dbReference>
<feature type="transmembrane region" description="Helical" evidence="8">
    <location>
        <begin position="100"/>
        <end position="122"/>
    </location>
</feature>
<comment type="subcellular location">
    <subcellularLocation>
        <location evidence="1">Cell membrane</location>
        <topology evidence="1">Multi-pass membrane protein</topology>
    </subcellularLocation>
</comment>
<keyword evidence="4" id="KW-1003">Cell membrane</keyword>
<evidence type="ECO:0000256" key="8">
    <source>
        <dbReference type="SAM" id="Phobius"/>
    </source>
</evidence>
<evidence type="ECO:0000313" key="9">
    <source>
        <dbReference type="EMBL" id="OLR56852.1"/>
    </source>
</evidence>
<dbReference type="STRING" id="1261640.BHK98_12720"/>
<dbReference type="InterPro" id="IPR004776">
    <property type="entry name" value="Mem_transp_PIN-like"/>
</dbReference>
<evidence type="ECO:0000256" key="7">
    <source>
        <dbReference type="ARBA" id="ARBA00023136"/>
    </source>
</evidence>
<dbReference type="Proteomes" id="UP000187404">
    <property type="component" value="Unassembled WGS sequence"/>
</dbReference>
<dbReference type="GO" id="GO:0005886">
    <property type="term" value="C:plasma membrane"/>
    <property type="evidence" value="ECO:0007669"/>
    <property type="project" value="UniProtKB-SubCell"/>
</dbReference>
<dbReference type="AlphaFoldDB" id="A0A1Q9JKV7"/>
<dbReference type="InterPro" id="IPR038770">
    <property type="entry name" value="Na+/solute_symporter_sf"/>
</dbReference>
<feature type="transmembrane region" description="Helical" evidence="8">
    <location>
        <begin position="254"/>
        <end position="272"/>
    </location>
</feature>
<evidence type="ECO:0000256" key="1">
    <source>
        <dbReference type="ARBA" id="ARBA00004651"/>
    </source>
</evidence>
<dbReference type="PANTHER" id="PTHR36838">
    <property type="entry name" value="AUXIN EFFLUX CARRIER FAMILY PROTEIN"/>
    <property type="match status" value="1"/>
</dbReference>
<name>A0A1Q9JKV7_9FIRM</name>
<evidence type="ECO:0000256" key="2">
    <source>
        <dbReference type="ARBA" id="ARBA00010145"/>
    </source>
</evidence>
<dbReference type="OrthoDB" id="9794315at2"/>
<keyword evidence="6 8" id="KW-1133">Transmembrane helix</keyword>
<feature type="transmembrane region" description="Helical" evidence="8">
    <location>
        <begin position="128"/>
        <end position="149"/>
    </location>
</feature>
<feature type="transmembrane region" description="Helical" evidence="8">
    <location>
        <begin position="227"/>
        <end position="248"/>
    </location>
</feature>
<organism evidence="9 10">
    <name type="scientific">Hornefia porci</name>
    <dbReference type="NCBI Taxonomy" id="2652292"/>
    <lineage>
        <taxon>Bacteria</taxon>
        <taxon>Bacillati</taxon>
        <taxon>Bacillota</taxon>
        <taxon>Clostridia</taxon>
        <taxon>Peptostreptococcales</taxon>
        <taxon>Anaerovoracaceae</taxon>
        <taxon>Hornefia</taxon>
    </lineage>
</organism>
<gene>
    <name evidence="9" type="ORF">BHK98_12720</name>
</gene>
<proteinExistence type="inferred from homology"/>
<feature type="transmembrane region" description="Helical" evidence="8">
    <location>
        <begin position="39"/>
        <end position="57"/>
    </location>
</feature>
<feature type="transmembrane region" description="Helical" evidence="8">
    <location>
        <begin position="161"/>
        <end position="183"/>
    </location>
</feature>
<evidence type="ECO:0000256" key="3">
    <source>
        <dbReference type="ARBA" id="ARBA00022448"/>
    </source>
</evidence>
<keyword evidence="7 8" id="KW-0472">Membrane</keyword>
<keyword evidence="10" id="KW-1185">Reference proteome</keyword>
<dbReference type="PANTHER" id="PTHR36838:SF4">
    <property type="entry name" value="AUXIN EFFLUX CARRIER FAMILY PROTEIN"/>
    <property type="match status" value="1"/>
</dbReference>
<keyword evidence="5 8" id="KW-0812">Transmembrane</keyword>
<comment type="caution">
    <text evidence="9">The sequence shown here is derived from an EMBL/GenBank/DDBJ whole genome shotgun (WGS) entry which is preliminary data.</text>
</comment>
<accession>A0A1Q9JKV7</accession>
<dbReference type="GO" id="GO:0055085">
    <property type="term" value="P:transmembrane transport"/>
    <property type="evidence" value="ECO:0007669"/>
    <property type="project" value="InterPro"/>
</dbReference>
<reference evidence="9 10" key="1">
    <citation type="journal article" date="2016" name="Appl. Environ. Microbiol.">
        <title>Function and Phylogeny of Bacterial Butyryl Coenzyme A:Acetate Transferases and Their Diversity in the Proximal Colon of Swine.</title>
        <authorList>
            <person name="Trachsel J."/>
            <person name="Bayles D.O."/>
            <person name="Looft T."/>
            <person name="Levine U.Y."/>
            <person name="Allen H.K."/>
        </authorList>
    </citation>
    <scope>NUCLEOTIDE SEQUENCE [LARGE SCALE GENOMIC DNA]</scope>
    <source>
        <strain evidence="9 10">68-3-10</strain>
    </source>
</reference>
<sequence length="313" mass="33440">MLSNFLVCVWAVLPLFILMLIGAAVKWKGLLTAEEVSRLNHMIFIVCYPCMMFENLYGADLAQAFNLRLILFGVGSVLAVCAVSIPIVMKLEPSQRSRGAMIQAIYRSNFIIMGLPMAINVYGRGNVAVTAVLIAVVVPLYNVLAVVILEVFRGGKPDVKTVAKGVVTNPIILGAIAGLFFVFTGIRLPAAIETVIGDLSVTATTMALVVLGASFSFQSLGRCRRNLVICVTGRLIVVPGIFLTVAAAAGFRGVAFVSLVSMLAAPTAISSYTMAESMGSDGELAGNCVIFSSAFSCLTLFLWLFLFRNLGMF</sequence>
<keyword evidence="3" id="KW-0813">Transport</keyword>
<dbReference type="RefSeq" id="WP_075714809.1">
    <property type="nucleotide sequence ID" value="NZ_MJIE01000001.1"/>
</dbReference>
<protein>
    <submittedName>
        <fullName evidence="9">Transporter</fullName>
    </submittedName>
</protein>
<comment type="similarity">
    <text evidence="2">Belongs to the auxin efflux carrier (TC 2.A.69) family.</text>
</comment>
<feature type="transmembrane region" description="Helical" evidence="8">
    <location>
        <begin position="195"/>
        <end position="215"/>
    </location>
</feature>
<evidence type="ECO:0000256" key="5">
    <source>
        <dbReference type="ARBA" id="ARBA00022692"/>
    </source>
</evidence>
<dbReference type="Gene3D" id="1.20.1530.20">
    <property type="match status" value="1"/>
</dbReference>
<feature type="transmembrane region" description="Helical" evidence="8">
    <location>
        <begin position="6"/>
        <end position="27"/>
    </location>
</feature>
<evidence type="ECO:0000256" key="6">
    <source>
        <dbReference type="ARBA" id="ARBA00022989"/>
    </source>
</evidence>
<feature type="transmembrane region" description="Helical" evidence="8">
    <location>
        <begin position="284"/>
        <end position="306"/>
    </location>
</feature>
<evidence type="ECO:0000256" key="4">
    <source>
        <dbReference type="ARBA" id="ARBA00022475"/>
    </source>
</evidence>
<feature type="transmembrane region" description="Helical" evidence="8">
    <location>
        <begin position="69"/>
        <end position="88"/>
    </location>
</feature>
<evidence type="ECO:0000313" key="10">
    <source>
        <dbReference type="Proteomes" id="UP000187404"/>
    </source>
</evidence>